<feature type="chain" id="PRO_5038600298" evidence="1">
    <location>
        <begin position="19"/>
        <end position="346"/>
    </location>
</feature>
<dbReference type="PANTHER" id="PTHR35271">
    <property type="entry name" value="ABC TRANSPORTER, SUBSTRATE-BINDING LIPOPROTEIN-RELATED"/>
    <property type="match status" value="1"/>
</dbReference>
<sequence length="346" mass="36467">MKSIKLLTLLVAVPLIFAGCGSKEPAQNAGSAASKPNDKKVFKIGITQIVEHPSLNATREGFLAALKDSGFVDKENLQVDYQNAQGDPTNNLTIAQKFAADKKDLVLAIATPSAQAAVQNVKDAPIVFAAITDPVGAKLVKSLDKPGANVTGAADTAPDAVDKLVDFISSDFPNIKTVGIIANEGEPNAAVMVKNAEAAMAKKNIKVVKAAAANSSEVKQAAESLVGRVDAFYITLDNTVVSAVESIIKIANEKKIPFFSSDRDTVEKGALATFGFKYYDHGYQAGKMAAEILKNGAKPADMKVSFPDKLDLIINQDAAKAQGVTITDSMKNKMQDKKNLISGSGK</sequence>
<comment type="caution">
    <text evidence="2">The sequence shown here is derived from an EMBL/GenBank/DDBJ whole genome shotgun (WGS) entry which is preliminary data.</text>
</comment>
<evidence type="ECO:0000313" key="3">
    <source>
        <dbReference type="Proteomes" id="UP000317036"/>
    </source>
</evidence>
<dbReference type="RefSeq" id="WP_144851371.1">
    <property type="nucleotide sequence ID" value="NZ_VNJI01000034.1"/>
</dbReference>
<gene>
    <name evidence="2" type="ORF">FPZ49_22875</name>
</gene>
<evidence type="ECO:0000313" key="2">
    <source>
        <dbReference type="EMBL" id="TVY07593.1"/>
    </source>
</evidence>
<dbReference type="PANTHER" id="PTHR35271:SF1">
    <property type="entry name" value="ABC TRANSPORTER, SUBSTRATE-BINDING LIPOPROTEIN"/>
    <property type="match status" value="1"/>
</dbReference>
<proteinExistence type="predicted"/>
<keyword evidence="3" id="KW-1185">Reference proteome</keyword>
<dbReference type="SUPFAM" id="SSF53822">
    <property type="entry name" value="Periplasmic binding protein-like I"/>
    <property type="match status" value="1"/>
</dbReference>
<dbReference type="Gene3D" id="3.40.50.2300">
    <property type="match status" value="2"/>
</dbReference>
<dbReference type="AlphaFoldDB" id="A0A559K659"/>
<dbReference type="Pfam" id="PF04392">
    <property type="entry name" value="ABC_sub_bind"/>
    <property type="match status" value="1"/>
</dbReference>
<reference evidence="2 3" key="1">
    <citation type="submission" date="2019-07" db="EMBL/GenBank/DDBJ databases">
        <authorList>
            <person name="Kim J."/>
        </authorList>
    </citation>
    <scope>NUCLEOTIDE SEQUENCE [LARGE SCALE GENOMIC DNA]</scope>
    <source>
        <strain evidence="2 3">JC52</strain>
    </source>
</reference>
<dbReference type="OrthoDB" id="9776955at2"/>
<dbReference type="EMBL" id="VNJI01000034">
    <property type="protein sequence ID" value="TVY07593.1"/>
    <property type="molecule type" value="Genomic_DNA"/>
</dbReference>
<name>A0A559K659_9BACL</name>
<dbReference type="CDD" id="cd06325">
    <property type="entry name" value="PBP1_ABC_unchar_transporter"/>
    <property type="match status" value="1"/>
</dbReference>
<feature type="signal peptide" evidence="1">
    <location>
        <begin position="1"/>
        <end position="18"/>
    </location>
</feature>
<dbReference type="Proteomes" id="UP000317036">
    <property type="component" value="Unassembled WGS sequence"/>
</dbReference>
<keyword evidence="1" id="KW-0732">Signal</keyword>
<accession>A0A559K659</accession>
<protein>
    <submittedName>
        <fullName evidence="2">ABC transporter substrate-binding protein</fullName>
    </submittedName>
</protein>
<dbReference type="InterPro" id="IPR007487">
    <property type="entry name" value="ABC_transpt-TYRBP-like"/>
</dbReference>
<evidence type="ECO:0000256" key="1">
    <source>
        <dbReference type="SAM" id="SignalP"/>
    </source>
</evidence>
<dbReference type="InterPro" id="IPR028082">
    <property type="entry name" value="Peripla_BP_I"/>
</dbReference>
<organism evidence="2 3">
    <name type="scientific">Paenibacillus cremeus</name>
    <dbReference type="NCBI Taxonomy" id="2163881"/>
    <lineage>
        <taxon>Bacteria</taxon>
        <taxon>Bacillati</taxon>
        <taxon>Bacillota</taxon>
        <taxon>Bacilli</taxon>
        <taxon>Bacillales</taxon>
        <taxon>Paenibacillaceae</taxon>
        <taxon>Paenibacillus</taxon>
    </lineage>
</organism>
<dbReference type="PROSITE" id="PS51257">
    <property type="entry name" value="PROKAR_LIPOPROTEIN"/>
    <property type="match status" value="1"/>
</dbReference>